<dbReference type="Pfam" id="PF07607">
    <property type="entry name" value="DUF1570"/>
    <property type="match status" value="1"/>
</dbReference>
<keyword evidence="3" id="KW-1185">Reference proteome</keyword>
<dbReference type="OrthoDB" id="291356at2"/>
<organism evidence="2 3">
    <name type="scientific">Roseimaritima ulvae</name>
    <dbReference type="NCBI Taxonomy" id="980254"/>
    <lineage>
        <taxon>Bacteria</taxon>
        <taxon>Pseudomonadati</taxon>
        <taxon>Planctomycetota</taxon>
        <taxon>Planctomycetia</taxon>
        <taxon>Pirellulales</taxon>
        <taxon>Pirellulaceae</taxon>
        <taxon>Roseimaritima</taxon>
    </lineage>
</organism>
<dbReference type="InterPro" id="IPR011464">
    <property type="entry name" value="DUF1570"/>
</dbReference>
<gene>
    <name evidence="2" type="ORF">UC8_57320</name>
</gene>
<evidence type="ECO:0000259" key="1">
    <source>
        <dbReference type="Pfam" id="PF07607"/>
    </source>
</evidence>
<accession>A0A5B9R0D5</accession>
<reference evidence="2 3" key="1">
    <citation type="submission" date="2019-08" db="EMBL/GenBank/DDBJ databases">
        <title>Deep-cultivation of Planctomycetes and their phenomic and genomic characterization uncovers novel biology.</title>
        <authorList>
            <person name="Wiegand S."/>
            <person name="Jogler M."/>
            <person name="Boedeker C."/>
            <person name="Pinto D."/>
            <person name="Vollmers J."/>
            <person name="Rivas-Marin E."/>
            <person name="Kohn T."/>
            <person name="Peeters S.H."/>
            <person name="Heuer A."/>
            <person name="Rast P."/>
            <person name="Oberbeckmann S."/>
            <person name="Bunk B."/>
            <person name="Jeske O."/>
            <person name="Meyerdierks A."/>
            <person name="Storesund J.E."/>
            <person name="Kallscheuer N."/>
            <person name="Luecker S."/>
            <person name="Lage O.M."/>
            <person name="Pohl T."/>
            <person name="Merkel B.J."/>
            <person name="Hornburger P."/>
            <person name="Mueller R.-W."/>
            <person name="Bruemmer F."/>
            <person name="Labrenz M."/>
            <person name="Spormann A.M."/>
            <person name="Op den Camp H."/>
            <person name="Overmann J."/>
            <person name="Amann R."/>
            <person name="Jetten M.S.M."/>
            <person name="Mascher T."/>
            <person name="Medema M.H."/>
            <person name="Devos D.P."/>
            <person name="Kaster A.-K."/>
            <person name="Ovreas L."/>
            <person name="Rohde M."/>
            <person name="Galperin M.Y."/>
            <person name="Jogler C."/>
        </authorList>
    </citation>
    <scope>NUCLEOTIDE SEQUENCE [LARGE SCALE GENOMIC DNA]</scope>
    <source>
        <strain evidence="2 3">UC8</strain>
    </source>
</reference>
<dbReference type="AlphaFoldDB" id="A0A5B9R0D5"/>
<evidence type="ECO:0000313" key="3">
    <source>
        <dbReference type="Proteomes" id="UP000325286"/>
    </source>
</evidence>
<evidence type="ECO:0000313" key="2">
    <source>
        <dbReference type="EMBL" id="QEG43680.1"/>
    </source>
</evidence>
<dbReference type="EMBL" id="CP042914">
    <property type="protein sequence ID" value="QEG43680.1"/>
    <property type="molecule type" value="Genomic_DNA"/>
</dbReference>
<sequence length="381" mass="43403">MWVKHSEPQSILTYPCNCMDQEKYTTGAPMLRFTTIVSALVFASSLWAQSPSMVQFQVAGQSQSGLQLINVPQRLVILGRDGWLHDTIDGVRPRVLAEIPGGFRAATAADIRGDLRNEFGRDFEVVATTHYLVVQPVGRGDRWPQLFEGLYREFVRYMDVRGVKVRTGRFPLVAVVMPDQQAMQDEFDRLDIKVSRVAGVYHLASNRVIMHDQGHAGYVAETVRHETAHQTAYNVGVHSRVSETPRWVVEGIGGLFEPAAMQGRQAGRSIQDRQQPQHTARFIRQYQVDGQLATDLQRIIADDSMFRDERQITGAYSLSWAMTFYLAERQPQAFAKIVQHTGRRAPFRAYPRDQRLEDFERLTGTNVQTFAKQLNWFMQSL</sequence>
<dbReference type="KEGG" id="rul:UC8_57320"/>
<proteinExistence type="predicted"/>
<protein>
    <recommendedName>
        <fullName evidence="1">DUF1570 domain-containing protein</fullName>
    </recommendedName>
</protein>
<dbReference type="Proteomes" id="UP000325286">
    <property type="component" value="Chromosome"/>
</dbReference>
<name>A0A5B9R0D5_9BACT</name>
<feature type="domain" description="DUF1570" evidence="1">
    <location>
        <begin position="221"/>
        <end position="347"/>
    </location>
</feature>